<dbReference type="AlphaFoldDB" id="A0A2T4DPJ2"/>
<evidence type="ECO:0008006" key="3">
    <source>
        <dbReference type="Google" id="ProtNLM"/>
    </source>
</evidence>
<comment type="caution">
    <text evidence="1">The sequence shown here is derived from an EMBL/GenBank/DDBJ whole genome shotgun (WGS) entry which is preliminary data.</text>
</comment>
<dbReference type="EMBL" id="PYVU01000090">
    <property type="protein sequence ID" value="PTB95730.1"/>
    <property type="molecule type" value="Genomic_DNA"/>
</dbReference>
<evidence type="ECO:0000313" key="1">
    <source>
        <dbReference type="EMBL" id="PTB95730.1"/>
    </source>
</evidence>
<protein>
    <recommendedName>
        <fullName evidence="3">Lipocalin-like domain-containing protein</fullName>
    </recommendedName>
</protein>
<accession>A0A2T4DPJ2</accession>
<dbReference type="PROSITE" id="PS51257">
    <property type="entry name" value="PROKAR_LIPOPROTEIN"/>
    <property type="match status" value="1"/>
</dbReference>
<evidence type="ECO:0000313" key="2">
    <source>
        <dbReference type="Proteomes" id="UP000240608"/>
    </source>
</evidence>
<sequence length="152" mass="17435">MKFLNYLLLAVLIIVSCNSRNSSVRQVVVSEVKNIEEKDFFGAWEIESFNSSQFEKAIKMNFDSSYIVFNPNNSIEFFNFPIEASDSLINGIGTWRLIVNNNTTGIVIKLDKAIEKLPLNSRYRVVKYGETLTLRHLTEKNEIGLSFQKKSD</sequence>
<gene>
    <name evidence="1" type="ORF">C9994_10435</name>
</gene>
<organism evidence="1 2">
    <name type="scientific">Marivirga lumbricoides</name>
    <dbReference type="NCBI Taxonomy" id="1046115"/>
    <lineage>
        <taxon>Bacteria</taxon>
        <taxon>Pseudomonadati</taxon>
        <taxon>Bacteroidota</taxon>
        <taxon>Cytophagia</taxon>
        <taxon>Cytophagales</taxon>
        <taxon>Marivirgaceae</taxon>
        <taxon>Marivirga</taxon>
    </lineage>
</organism>
<name>A0A2T4DPJ2_9BACT</name>
<dbReference type="Proteomes" id="UP000240608">
    <property type="component" value="Unassembled WGS sequence"/>
</dbReference>
<reference evidence="1 2" key="1">
    <citation type="submission" date="2018-03" db="EMBL/GenBank/DDBJ databases">
        <title>Cross-interface Injection: A General Nanoliter Liquid Handling Method Applied to Single Cells Genome Amplification Automated Nanoliter Liquid Handling Applied to Single Cell Multiple Displacement Amplification.</title>
        <authorList>
            <person name="Yun J."/>
            <person name="Xu P."/>
            <person name="Xu J."/>
            <person name="Dai X."/>
            <person name="Wang Y."/>
            <person name="Zheng X."/>
            <person name="Cao C."/>
            <person name="Yi Q."/>
            <person name="Zhu Y."/>
            <person name="Wang L."/>
            <person name="Dong Z."/>
            <person name="Huang Y."/>
            <person name="Huang L."/>
            <person name="Du W."/>
        </authorList>
    </citation>
    <scope>NUCLEOTIDE SEQUENCE [LARGE SCALE GENOMIC DNA]</scope>
    <source>
        <strain evidence="1 2">Z-D1-2</strain>
    </source>
</reference>
<proteinExistence type="predicted"/>